<keyword evidence="1" id="KW-0418">Kinase</keyword>
<proteinExistence type="predicted"/>
<dbReference type="KEGG" id="atq:GH723_16180"/>
<feature type="region of interest" description="Disordered" evidence="2">
    <location>
        <begin position="82"/>
        <end position="104"/>
    </location>
</feature>
<dbReference type="InterPro" id="IPR036890">
    <property type="entry name" value="HATPase_C_sf"/>
</dbReference>
<accession>A0A5Q2RM10</accession>
<evidence type="ECO:0000259" key="3">
    <source>
        <dbReference type="SMART" id="SM00387"/>
    </source>
</evidence>
<dbReference type="RefSeq" id="WP_153760618.1">
    <property type="nucleotide sequence ID" value="NZ_CP045851.1"/>
</dbReference>
<dbReference type="Gene3D" id="3.30.565.10">
    <property type="entry name" value="Histidine kinase-like ATPase, C-terminal domain"/>
    <property type="match status" value="1"/>
</dbReference>
<dbReference type="EC" id="2.7.11.1" evidence="4"/>
<feature type="domain" description="Histidine kinase/HSP90-like ATPase" evidence="3">
    <location>
        <begin position="36"/>
        <end position="141"/>
    </location>
</feature>
<dbReference type="CDD" id="cd16936">
    <property type="entry name" value="HATPase_RsbW-like"/>
    <property type="match status" value="1"/>
</dbReference>
<dbReference type="SUPFAM" id="SSF55874">
    <property type="entry name" value="ATPase domain of HSP90 chaperone/DNA topoisomerase II/histidine kinase"/>
    <property type="match status" value="1"/>
</dbReference>
<keyword evidence="4" id="KW-0808">Transferase</keyword>
<dbReference type="EMBL" id="CP045851">
    <property type="protein sequence ID" value="QGG96514.1"/>
    <property type="molecule type" value="Genomic_DNA"/>
</dbReference>
<dbReference type="InterPro" id="IPR003594">
    <property type="entry name" value="HATPase_dom"/>
</dbReference>
<organism evidence="4 5">
    <name type="scientific">Actinomarinicola tropica</name>
    <dbReference type="NCBI Taxonomy" id="2789776"/>
    <lineage>
        <taxon>Bacteria</taxon>
        <taxon>Bacillati</taxon>
        <taxon>Actinomycetota</taxon>
        <taxon>Acidimicrobiia</taxon>
        <taxon>Acidimicrobiales</taxon>
        <taxon>Iamiaceae</taxon>
        <taxon>Actinomarinicola</taxon>
    </lineage>
</organism>
<protein>
    <submittedName>
        <fullName evidence="4">Anti-sigma B factor RsbW</fullName>
        <ecNumber evidence="4">2.7.11.1</ecNumber>
    </submittedName>
</protein>
<evidence type="ECO:0000256" key="2">
    <source>
        <dbReference type="SAM" id="MobiDB-lite"/>
    </source>
</evidence>
<keyword evidence="1" id="KW-0723">Serine/threonine-protein kinase</keyword>
<evidence type="ECO:0000313" key="5">
    <source>
        <dbReference type="Proteomes" id="UP000334019"/>
    </source>
</evidence>
<reference evidence="4 5" key="1">
    <citation type="submission" date="2019-11" db="EMBL/GenBank/DDBJ databases">
        <authorList>
            <person name="He Y."/>
        </authorList>
    </citation>
    <scope>NUCLEOTIDE SEQUENCE [LARGE SCALE GENOMIC DNA]</scope>
    <source>
        <strain evidence="4 5">SCSIO 58843</strain>
    </source>
</reference>
<name>A0A5Q2RM10_9ACTN</name>
<gene>
    <name evidence="4" type="ORF">GH723_16180</name>
</gene>
<evidence type="ECO:0000313" key="4">
    <source>
        <dbReference type="EMBL" id="QGG96514.1"/>
    </source>
</evidence>
<dbReference type="GO" id="GO:0004674">
    <property type="term" value="F:protein serine/threonine kinase activity"/>
    <property type="evidence" value="ECO:0007669"/>
    <property type="project" value="UniProtKB-KW"/>
</dbReference>
<dbReference type="SMART" id="SM00387">
    <property type="entry name" value="HATPase_c"/>
    <property type="match status" value="1"/>
</dbReference>
<dbReference type="InterPro" id="IPR050267">
    <property type="entry name" value="Anti-sigma-factor_SerPK"/>
</dbReference>
<dbReference type="PANTHER" id="PTHR35526:SF3">
    <property type="entry name" value="ANTI-SIGMA-F FACTOR RSBW"/>
    <property type="match status" value="1"/>
</dbReference>
<sequence length="143" mass="15699">MSEVVELEIPARPDFLSLARLVITGAANVEPTFSDDRIEDLRIAVSEAVTNAIEAHVSSGAEERVVLRCDLAEDRIEVEVIDRGSGFDPENAPTAPAPEDPERLLHESGLGIPLMRELVDETEFRASPTGTVVRLVVTRERRL</sequence>
<keyword evidence="5" id="KW-1185">Reference proteome</keyword>
<dbReference type="PANTHER" id="PTHR35526">
    <property type="entry name" value="ANTI-SIGMA-F FACTOR RSBW-RELATED"/>
    <property type="match status" value="1"/>
</dbReference>
<dbReference type="Pfam" id="PF13581">
    <property type="entry name" value="HATPase_c_2"/>
    <property type="match status" value="1"/>
</dbReference>
<evidence type="ECO:0000256" key="1">
    <source>
        <dbReference type="ARBA" id="ARBA00022527"/>
    </source>
</evidence>
<dbReference type="Proteomes" id="UP000334019">
    <property type="component" value="Chromosome"/>
</dbReference>
<dbReference type="AlphaFoldDB" id="A0A5Q2RM10"/>